<keyword evidence="9 10" id="KW-0807">Transducer</keyword>
<accession>A0A240SXS1</accession>
<organism evidence="12 13">
    <name type="scientific">Lutzomyia longipalpis</name>
    <name type="common">Sand fly</name>
    <dbReference type="NCBI Taxonomy" id="7200"/>
    <lineage>
        <taxon>Eukaryota</taxon>
        <taxon>Metazoa</taxon>
        <taxon>Ecdysozoa</taxon>
        <taxon>Arthropoda</taxon>
        <taxon>Hexapoda</taxon>
        <taxon>Insecta</taxon>
        <taxon>Pterygota</taxon>
        <taxon>Neoptera</taxon>
        <taxon>Endopterygota</taxon>
        <taxon>Diptera</taxon>
        <taxon>Nematocera</taxon>
        <taxon>Psychodoidea</taxon>
        <taxon>Psychodidae</taxon>
        <taxon>Lutzomyia</taxon>
        <taxon>Lutzomyia</taxon>
    </lineage>
</organism>
<name>A0A240SXS1_LUTLO</name>
<evidence type="ECO:0000256" key="8">
    <source>
        <dbReference type="ARBA" id="ARBA00023170"/>
    </source>
</evidence>
<evidence type="ECO:0000313" key="13">
    <source>
        <dbReference type="Proteomes" id="UP000092461"/>
    </source>
</evidence>
<feature type="transmembrane region" description="Helical" evidence="10">
    <location>
        <begin position="67"/>
        <end position="85"/>
    </location>
</feature>
<evidence type="ECO:0000256" key="3">
    <source>
        <dbReference type="ARBA" id="ARBA00022606"/>
    </source>
</evidence>
<evidence type="ECO:0000256" key="2">
    <source>
        <dbReference type="ARBA" id="ARBA00022475"/>
    </source>
</evidence>
<comment type="caution">
    <text evidence="10">Lacks conserved residue(s) required for the propagation of feature annotation.</text>
</comment>
<feature type="transmembrane region" description="Helical" evidence="10">
    <location>
        <begin position="186"/>
        <end position="210"/>
    </location>
</feature>
<dbReference type="EMBL" id="AJWK01007411">
    <property type="status" value="NOT_ANNOTATED_CDS"/>
    <property type="molecule type" value="Genomic_DNA"/>
</dbReference>
<keyword evidence="7 10" id="KW-0472">Membrane</keyword>
<evidence type="ECO:0000313" key="12">
    <source>
        <dbReference type="EnsemblMetazoa" id="LLOJ010718-PA"/>
    </source>
</evidence>
<dbReference type="GO" id="GO:0007165">
    <property type="term" value="P:signal transduction"/>
    <property type="evidence" value="ECO:0007669"/>
    <property type="project" value="UniProtKB-KW"/>
</dbReference>
<dbReference type="Proteomes" id="UP000092461">
    <property type="component" value="Unassembled WGS sequence"/>
</dbReference>
<keyword evidence="5 10" id="KW-0552">Olfaction</keyword>
<dbReference type="VEuPathDB" id="VectorBase:LLONM1_002314"/>
<feature type="transmembrane region" description="Helical" evidence="10">
    <location>
        <begin position="133"/>
        <end position="155"/>
    </location>
</feature>
<feature type="transmembrane region" description="Helical" evidence="10">
    <location>
        <begin position="250"/>
        <end position="274"/>
    </location>
</feature>
<reference evidence="11" key="2">
    <citation type="journal article" date="2020" name="BMC">
        <title>Leishmania infection induces a limited differential gene expression in the sand fly midgut.</title>
        <authorList>
            <person name="Coutinho-Abreu I.V."/>
            <person name="Serafim T.D."/>
            <person name="Meneses C."/>
            <person name="Kamhawi S."/>
            <person name="Oliveira F."/>
            <person name="Valenzuela J.G."/>
        </authorList>
    </citation>
    <scope>NUCLEOTIDE SEQUENCE</scope>
    <source>
        <strain evidence="11">Jacobina</strain>
        <tissue evidence="11">Midgut</tissue>
    </source>
</reference>
<keyword evidence="6 10" id="KW-1133">Transmembrane helix</keyword>
<dbReference type="Pfam" id="PF02949">
    <property type="entry name" value="7tm_6"/>
    <property type="match status" value="1"/>
</dbReference>
<evidence type="ECO:0000313" key="11">
    <source>
        <dbReference type="EMBL" id="MBC1172637.1"/>
    </source>
</evidence>
<dbReference type="VEuPathDB" id="VectorBase:LLOJ010718"/>
<protein>
    <recommendedName>
        <fullName evidence="10">Odorant receptor</fullName>
    </recommendedName>
</protein>
<evidence type="ECO:0000256" key="6">
    <source>
        <dbReference type="ARBA" id="ARBA00022989"/>
    </source>
</evidence>
<evidence type="ECO:0000256" key="5">
    <source>
        <dbReference type="ARBA" id="ARBA00022725"/>
    </source>
</evidence>
<comment type="subcellular location">
    <subcellularLocation>
        <location evidence="1 10">Cell membrane</location>
        <topology evidence="1 10">Multi-pass membrane protein</topology>
    </subcellularLocation>
</comment>
<dbReference type="InterPro" id="IPR004117">
    <property type="entry name" value="7tm6_olfct_rcpt"/>
</dbReference>
<evidence type="ECO:0000256" key="10">
    <source>
        <dbReference type="RuleBase" id="RU351113"/>
    </source>
</evidence>
<dbReference type="PANTHER" id="PTHR21137">
    <property type="entry name" value="ODORANT RECEPTOR"/>
    <property type="match status" value="1"/>
</dbReference>
<dbReference type="EnsemblMetazoa" id="LLOJ010718-RA">
    <property type="protein sequence ID" value="LLOJ010718-PA"/>
    <property type="gene ID" value="LLOJ010718"/>
</dbReference>
<keyword evidence="13" id="KW-1185">Reference proteome</keyword>
<evidence type="ECO:0000256" key="1">
    <source>
        <dbReference type="ARBA" id="ARBA00004651"/>
    </source>
</evidence>
<dbReference type="GO" id="GO:0005549">
    <property type="term" value="F:odorant binding"/>
    <property type="evidence" value="ECO:0007669"/>
    <property type="project" value="InterPro"/>
</dbReference>
<comment type="similarity">
    <text evidence="10">Belongs to the insect chemoreceptor superfamily. Heteromeric odorant receptor channel (TC 1.A.69) family.</text>
</comment>
<keyword evidence="3 10" id="KW-0716">Sensory transduction</keyword>
<dbReference type="GO" id="GO:0004984">
    <property type="term" value="F:olfactory receptor activity"/>
    <property type="evidence" value="ECO:0007669"/>
    <property type="project" value="InterPro"/>
</dbReference>
<feature type="transmembrane region" description="Helical" evidence="10">
    <location>
        <begin position="280"/>
        <end position="304"/>
    </location>
</feature>
<evidence type="ECO:0000256" key="7">
    <source>
        <dbReference type="ARBA" id="ARBA00023136"/>
    </source>
</evidence>
<dbReference type="EMBL" id="GITU01003934">
    <property type="protein sequence ID" value="MBC1172637.1"/>
    <property type="molecule type" value="Transcribed_RNA"/>
</dbReference>
<keyword evidence="2" id="KW-1003">Cell membrane</keyword>
<reference evidence="13" key="1">
    <citation type="submission" date="2012-05" db="EMBL/GenBank/DDBJ databases">
        <title>Whole Genome Assembly of Lutzomyia longipalpis.</title>
        <authorList>
            <person name="Richards S."/>
            <person name="Qu C."/>
            <person name="Dillon R."/>
            <person name="Worley K."/>
            <person name="Scherer S."/>
            <person name="Batterton M."/>
            <person name="Taylor A."/>
            <person name="Hawes A."/>
            <person name="Hernandez B."/>
            <person name="Kovar C."/>
            <person name="Mandapat C."/>
            <person name="Pham C."/>
            <person name="Qu C."/>
            <person name="Jing C."/>
            <person name="Bess C."/>
            <person name="Bandaranaike D."/>
            <person name="Ngo D."/>
            <person name="Ongeri F."/>
            <person name="Arias F."/>
            <person name="Lara F."/>
            <person name="Weissenberger G."/>
            <person name="Kamau G."/>
            <person name="Han H."/>
            <person name="Shen H."/>
            <person name="Dinh H."/>
            <person name="Khalil I."/>
            <person name="Jones J."/>
            <person name="Shafer J."/>
            <person name="Jayaseelan J."/>
            <person name="Quiroz J."/>
            <person name="Blankenburg K."/>
            <person name="Nguyen L."/>
            <person name="Jackson L."/>
            <person name="Francisco L."/>
            <person name="Tang L.-Y."/>
            <person name="Pu L.-L."/>
            <person name="Perales L."/>
            <person name="Lorensuhewa L."/>
            <person name="Munidasa M."/>
            <person name="Coyle M."/>
            <person name="Taylor M."/>
            <person name="Puazo M."/>
            <person name="Firestine M."/>
            <person name="Scheel M."/>
            <person name="Javaid M."/>
            <person name="Wang M."/>
            <person name="Li M."/>
            <person name="Tabassum N."/>
            <person name="Saada N."/>
            <person name="Osuji N."/>
            <person name="Aqrawi P."/>
            <person name="Fu Q."/>
            <person name="Thornton R."/>
            <person name="Raj R."/>
            <person name="Goodspeed R."/>
            <person name="Mata R."/>
            <person name="Najjar R."/>
            <person name="Gubbala S."/>
            <person name="Lee S."/>
            <person name="Denson S."/>
            <person name="Patil S."/>
            <person name="Macmil S."/>
            <person name="Qi S."/>
            <person name="Matskevitch T."/>
            <person name="Palculict T."/>
            <person name="Mathew T."/>
            <person name="Vee V."/>
            <person name="Velamala V."/>
            <person name="Korchina V."/>
            <person name="Cai W."/>
            <person name="Liu W."/>
            <person name="Dai W."/>
            <person name="Zou X."/>
            <person name="Zhu Y."/>
            <person name="Zhang Y."/>
            <person name="Wu Y.-Q."/>
            <person name="Xin Y."/>
            <person name="Nazarath L."/>
            <person name="Kovar C."/>
            <person name="Han Y."/>
            <person name="Muzny D."/>
            <person name="Gibbs R."/>
        </authorList>
    </citation>
    <scope>NUCLEOTIDE SEQUENCE [LARGE SCALE GENOMIC DNA]</scope>
    <source>
        <strain evidence="13">Jacobina</strain>
    </source>
</reference>
<dbReference type="GO" id="GO:0005886">
    <property type="term" value="C:plasma membrane"/>
    <property type="evidence" value="ECO:0007669"/>
    <property type="project" value="UniProtKB-SubCell"/>
</dbReference>
<sequence>MSINETRKQYKKIVEKLRGSRKISALIFSKKFFEKHNAFFIPTIPLLLEVLSILPSATKMFHSNGEIASFALSVFFVIGHSQVGAKILSVFMNIANIDAILEWFHQLHQVKENILVSRIYAEGLNKTQRTSEFFMRLVVLTYGLSTLLAVIFYNISDRVIFQVPFIDENNGVVHRLGGSIALVYNIYNVLVSECTVIFIGIYFIGVLNILSDLLEKLNKSSNIAVAGDLLRSIVPLHIEILSKFNDFCEVFYFVFSIQLFTSGLLLLFNLYLLMQSVTNFFYWAAFISLFAQFALFCLFGQIIYNRSERIFTDLYHTKWYEMEIKDQKILLLMMKMSQKTFGLKAAGMYDINLVVFDQVIKLCFSTCTILYSLT</sequence>
<proteinExistence type="inferred from homology"/>
<evidence type="ECO:0000256" key="9">
    <source>
        <dbReference type="ARBA" id="ARBA00023224"/>
    </source>
</evidence>
<keyword evidence="8 10" id="KW-0675">Receptor</keyword>
<keyword evidence="4 10" id="KW-0812">Transmembrane</keyword>
<evidence type="ECO:0000256" key="4">
    <source>
        <dbReference type="ARBA" id="ARBA00022692"/>
    </source>
</evidence>
<dbReference type="AlphaFoldDB" id="A0A240SXS1"/>
<feature type="transmembrane region" description="Helical" evidence="10">
    <location>
        <begin position="38"/>
        <end position="55"/>
    </location>
</feature>
<reference evidence="12" key="3">
    <citation type="submission" date="2020-05" db="UniProtKB">
        <authorList>
            <consortium name="EnsemblMetazoa"/>
        </authorList>
    </citation>
    <scope>IDENTIFICATION</scope>
    <source>
        <strain evidence="12">Jacobina</strain>
    </source>
</reference>
<dbReference type="PANTHER" id="PTHR21137:SF35">
    <property type="entry name" value="ODORANT RECEPTOR 19A-RELATED"/>
    <property type="match status" value="1"/>
</dbReference>